<comment type="caution">
    <text evidence="1">The sequence shown here is derived from an EMBL/GenBank/DDBJ whole genome shotgun (WGS) entry which is preliminary data.</text>
</comment>
<evidence type="ECO:0008006" key="3">
    <source>
        <dbReference type="Google" id="ProtNLM"/>
    </source>
</evidence>
<gene>
    <name evidence="1" type="ORF">E5S67_01907</name>
</gene>
<evidence type="ECO:0000313" key="2">
    <source>
        <dbReference type="Proteomes" id="UP000702425"/>
    </source>
</evidence>
<name>A0ABX2CUU6_9CYAN</name>
<keyword evidence="2" id="KW-1185">Reference proteome</keyword>
<organism evidence="1 2">
    <name type="scientific">Microcoleus asticus IPMA8</name>
    <dbReference type="NCBI Taxonomy" id="2563858"/>
    <lineage>
        <taxon>Bacteria</taxon>
        <taxon>Bacillati</taxon>
        <taxon>Cyanobacteriota</taxon>
        <taxon>Cyanophyceae</taxon>
        <taxon>Oscillatoriophycideae</taxon>
        <taxon>Oscillatoriales</taxon>
        <taxon>Microcoleaceae</taxon>
        <taxon>Microcoleus</taxon>
        <taxon>Microcoleus asticus</taxon>
    </lineage>
</organism>
<dbReference type="Proteomes" id="UP000702425">
    <property type="component" value="Unassembled WGS sequence"/>
</dbReference>
<protein>
    <recommendedName>
        <fullName evidence="3">Inorganic pyrophosphatase</fullName>
    </recommendedName>
</protein>
<dbReference type="RefSeq" id="WP_172186797.1">
    <property type="nucleotide sequence ID" value="NZ_CAWPPK010000179.1"/>
</dbReference>
<proteinExistence type="predicted"/>
<accession>A0ABX2CUU6</accession>
<reference evidence="1 2" key="1">
    <citation type="journal article" date="2020" name="Sci. Rep.">
        <title>A novel cyanobacterial geosmin producer, revising GeoA distribution and dispersion patterns in Bacteria.</title>
        <authorList>
            <person name="Churro C."/>
            <person name="Semedo-Aguiar A.P."/>
            <person name="Silva A.D."/>
            <person name="Pereira-Leal J.B."/>
            <person name="Leite R.B."/>
        </authorList>
    </citation>
    <scope>NUCLEOTIDE SEQUENCE [LARGE SCALE GENOMIC DNA]</scope>
    <source>
        <strain evidence="1 2">IPMA8</strain>
    </source>
</reference>
<evidence type="ECO:0000313" key="1">
    <source>
        <dbReference type="EMBL" id="NQE34184.1"/>
    </source>
</evidence>
<sequence>MNNWNSQSGDVEWVDHVYQLLLEIARSSLSDIPRIPENITVKAIPLIQKVQSIQQRPDGQVFKSGSFSVNDREWVDRVCQLLVELTGASLSAQPKMPENLAGRALALADRAQKIKEDIEENAAGTPADEDENSLQSPDALLSLLHHSLKTQRAKSYNPDAPEWQQVLSLLDVVQSIYKQIEN</sequence>
<dbReference type="EMBL" id="SRRZ01000026">
    <property type="protein sequence ID" value="NQE34184.1"/>
    <property type="molecule type" value="Genomic_DNA"/>
</dbReference>